<dbReference type="RefSeq" id="WP_172230381.1">
    <property type="nucleotide sequence ID" value="NZ_CP035946.1"/>
</dbReference>
<comment type="caution">
    <text evidence="7">The sequence shown here is derived from an EMBL/GenBank/DDBJ whole genome shotgun (WGS) entry which is preliminary data.</text>
</comment>
<keyword evidence="5" id="KW-0963">Cytoplasm</keyword>
<keyword evidence="5" id="KW-0346">Stress response</keyword>
<dbReference type="EMBL" id="JACGBB010000025">
    <property type="protein sequence ID" value="MBZ7988033.1"/>
    <property type="molecule type" value="Genomic_DNA"/>
</dbReference>
<reference evidence="7 8" key="1">
    <citation type="submission" date="2020-07" db="EMBL/GenBank/DDBJ databases">
        <title>Transfer of Campylobacter canadensis to the novel genus Avispirillum gen. nov., that also includes two novel species recovered from migratory waterfowl: Avispirillum anseris sp. nov. and Avispirillum brantae sp. nov.</title>
        <authorList>
            <person name="Miller W.G."/>
            <person name="Chapman M.H."/>
            <person name="Yee E."/>
            <person name="Inglis G.D."/>
        </authorList>
    </citation>
    <scope>NUCLEOTIDE SEQUENCE [LARGE SCALE GENOMIC DNA]</scope>
    <source>
        <strain evidence="7 8">L283</strain>
    </source>
</reference>
<dbReference type="Pfam" id="PF00183">
    <property type="entry name" value="HSP90"/>
    <property type="match status" value="1"/>
</dbReference>
<evidence type="ECO:0000313" key="8">
    <source>
        <dbReference type="Proteomes" id="UP000786183"/>
    </source>
</evidence>
<evidence type="ECO:0000256" key="5">
    <source>
        <dbReference type="HAMAP-Rule" id="MF_00505"/>
    </source>
</evidence>
<comment type="similarity">
    <text evidence="1 5">Belongs to the heat shock protein 90 family.</text>
</comment>
<dbReference type="Proteomes" id="UP000786183">
    <property type="component" value="Unassembled WGS sequence"/>
</dbReference>
<name>A0ABS7WU10_9BACT</name>
<dbReference type="CDD" id="cd16927">
    <property type="entry name" value="HATPase_Hsp90-like"/>
    <property type="match status" value="1"/>
</dbReference>
<evidence type="ECO:0000259" key="6">
    <source>
        <dbReference type="SMART" id="SM00387"/>
    </source>
</evidence>
<evidence type="ECO:0000256" key="1">
    <source>
        <dbReference type="ARBA" id="ARBA00008239"/>
    </source>
</evidence>
<protein>
    <recommendedName>
        <fullName evidence="5">Chaperone protein HtpG</fullName>
    </recommendedName>
    <alternativeName>
        <fullName evidence="5">Heat shock protein HtpG</fullName>
    </alternativeName>
    <alternativeName>
        <fullName evidence="5">High temperature protein G</fullName>
    </alternativeName>
</protein>
<dbReference type="NCBIfam" id="NF003555">
    <property type="entry name" value="PRK05218.1"/>
    <property type="match status" value="1"/>
</dbReference>
<feature type="region of interest" description="C" evidence="5">
    <location>
        <begin position="525"/>
        <end position="596"/>
    </location>
</feature>
<proteinExistence type="inferred from homology"/>
<keyword evidence="3 5" id="KW-0067">ATP-binding</keyword>
<dbReference type="SUPFAM" id="SSF54211">
    <property type="entry name" value="Ribosomal protein S5 domain 2-like"/>
    <property type="match status" value="1"/>
</dbReference>
<dbReference type="PIRSF" id="PIRSF002583">
    <property type="entry name" value="Hsp90"/>
    <property type="match status" value="1"/>
</dbReference>
<dbReference type="Gene3D" id="1.20.120.790">
    <property type="entry name" value="Heat shock protein 90, C-terminal domain"/>
    <property type="match status" value="1"/>
</dbReference>
<dbReference type="PANTHER" id="PTHR11528">
    <property type="entry name" value="HEAT SHOCK PROTEIN 90 FAMILY MEMBER"/>
    <property type="match status" value="1"/>
</dbReference>
<dbReference type="PRINTS" id="PR00775">
    <property type="entry name" value="HEATSHOCK90"/>
</dbReference>
<dbReference type="InterPro" id="IPR003594">
    <property type="entry name" value="HATPase_dom"/>
</dbReference>
<evidence type="ECO:0000313" key="7">
    <source>
        <dbReference type="EMBL" id="MBZ7988033.1"/>
    </source>
</evidence>
<accession>A0ABS7WU10</accession>
<keyword evidence="2 5" id="KW-0547">Nucleotide-binding</keyword>
<dbReference type="PROSITE" id="PS00298">
    <property type="entry name" value="HSP90"/>
    <property type="match status" value="1"/>
</dbReference>
<comment type="subunit">
    <text evidence="5">Homodimer.</text>
</comment>
<comment type="function">
    <text evidence="5">Molecular chaperone. Has ATPase activity.</text>
</comment>
<dbReference type="InterPro" id="IPR020575">
    <property type="entry name" value="Hsp90_N"/>
</dbReference>
<dbReference type="InterPro" id="IPR020568">
    <property type="entry name" value="Ribosomal_Su5_D2-typ_SF"/>
</dbReference>
<evidence type="ECO:0000256" key="3">
    <source>
        <dbReference type="ARBA" id="ARBA00022840"/>
    </source>
</evidence>
<dbReference type="Gene3D" id="3.40.50.11260">
    <property type="match status" value="1"/>
</dbReference>
<feature type="region of interest" description="A; substrate-binding" evidence="5">
    <location>
        <begin position="1"/>
        <end position="328"/>
    </location>
</feature>
<keyword evidence="4 5" id="KW-0143">Chaperone</keyword>
<organism evidence="7 8">
    <name type="scientific">Campylobacter canadensis</name>
    <dbReference type="NCBI Taxonomy" id="449520"/>
    <lineage>
        <taxon>Bacteria</taxon>
        <taxon>Pseudomonadati</taxon>
        <taxon>Campylobacterota</taxon>
        <taxon>Epsilonproteobacteria</taxon>
        <taxon>Campylobacterales</taxon>
        <taxon>Campylobacteraceae</taxon>
        <taxon>Campylobacter</taxon>
    </lineage>
</organism>
<dbReference type="InterPro" id="IPR036890">
    <property type="entry name" value="HATPase_C_sf"/>
</dbReference>
<dbReference type="HAMAP" id="MF_00505">
    <property type="entry name" value="HSP90"/>
    <property type="match status" value="1"/>
</dbReference>
<gene>
    <name evidence="5 7" type="primary">htpG</name>
    <name evidence="7" type="ORF">AVCANL283_08005</name>
</gene>
<evidence type="ECO:0000256" key="2">
    <source>
        <dbReference type="ARBA" id="ARBA00022741"/>
    </source>
</evidence>
<dbReference type="InterPro" id="IPR001404">
    <property type="entry name" value="Hsp90_fam"/>
</dbReference>
<dbReference type="InterPro" id="IPR019805">
    <property type="entry name" value="Heat_shock_protein_90_CS"/>
</dbReference>
<dbReference type="Gene3D" id="3.30.565.10">
    <property type="entry name" value="Histidine kinase-like ATPase, C-terminal domain"/>
    <property type="match status" value="1"/>
</dbReference>
<evidence type="ECO:0000256" key="4">
    <source>
        <dbReference type="ARBA" id="ARBA00023186"/>
    </source>
</evidence>
<dbReference type="SUPFAM" id="SSF55874">
    <property type="entry name" value="ATPase domain of HSP90 chaperone/DNA topoisomerase II/histidine kinase"/>
    <property type="match status" value="1"/>
</dbReference>
<comment type="caution">
    <text evidence="5">Lacks conserved residue(s) required for the propagation of feature annotation.</text>
</comment>
<sequence length="596" mass="68396">MEFKTEVNQLLNLMIHSLYSNKEIFLRELVSNASDAIDKLNYLYLSDDAYKNLNFTPAINIYVNKDAKTLIIEDNGIGMDKEDLHNNLGTIASSGTKKFLENISEDAKKNSDLIGQFGVGFYSAFMVASKIEVYTKKALSNEAFLWTSDASGYEINSTTKESFGTKIVLHLKDEEFANAYTIENLVSKYSNHISYPIFLEKEVSTKEDDKEVKEIKLEQINKAKALWRENKASLKEQDYFKFYESISYDSKEPLTYVHTNSEGSLNYSSLFFIPASAPFDLYRVDYEKQCKLYVKRVLISEKEELLPSYLRFVKGIIDVEDLPLNVSREILQENTILKKIKEVSTKKILSQISKLKENDKEKFKEFSNLFGAVIKEALFEHNTNKDEILSLCLFNNTKSDEALSIDELISDDNKIYYLLGENLSLLKNSPLLEKYKDKTVIFLSDKVDEIVMPNVTKYKEYDLINIKETQSGIKSDLSEEESKLKDKIKESLKDEVKDVNYAELGSSLSALSFDKNDQEYQMAKMMAQFGGQKFNAKPILEINPNHETYLALKDKFDDEKIFNDFCLIAYGLAALSQGLSFDKVSEFNKAILRMIK</sequence>
<keyword evidence="8" id="KW-1185">Reference proteome</keyword>
<comment type="subcellular location">
    <subcellularLocation>
        <location evidence="5">Cytoplasm</location>
    </subcellularLocation>
</comment>
<feature type="domain" description="Histidine kinase/HSP90-like ATPase" evidence="6">
    <location>
        <begin position="21"/>
        <end position="175"/>
    </location>
</feature>
<dbReference type="SUPFAM" id="SSF110942">
    <property type="entry name" value="HSP90 C-terminal domain"/>
    <property type="match status" value="1"/>
</dbReference>
<dbReference type="Pfam" id="PF13589">
    <property type="entry name" value="HATPase_c_3"/>
    <property type="match status" value="1"/>
</dbReference>
<dbReference type="InterPro" id="IPR037196">
    <property type="entry name" value="HSP90_C"/>
</dbReference>
<dbReference type="SMART" id="SM00387">
    <property type="entry name" value="HATPase_c"/>
    <property type="match status" value="1"/>
</dbReference>
<dbReference type="Gene3D" id="3.30.230.80">
    <property type="match status" value="1"/>
</dbReference>